<proteinExistence type="predicted"/>
<keyword evidence="4" id="KW-0804">Transcription</keyword>
<dbReference type="Proteomes" id="UP000708576">
    <property type="component" value="Unassembled WGS sequence"/>
</dbReference>
<keyword evidence="8" id="KW-1185">Reference proteome</keyword>
<keyword evidence="1" id="KW-0678">Repressor</keyword>
<evidence type="ECO:0000256" key="1">
    <source>
        <dbReference type="ARBA" id="ARBA00022491"/>
    </source>
</evidence>
<dbReference type="Pfam" id="PF00440">
    <property type="entry name" value="TetR_N"/>
    <property type="match status" value="1"/>
</dbReference>
<dbReference type="PROSITE" id="PS50977">
    <property type="entry name" value="HTH_TETR_2"/>
    <property type="match status" value="1"/>
</dbReference>
<keyword evidence="2" id="KW-0805">Transcription regulation</keyword>
<sequence length="204" mass="24077">MKDKRQQIIKQSALLFHQYGIKSVSMDDIARELGMSKKTLYHFIKDKNDLVESVVEFNLQLYSDFLSAFHDLKSNAIEQFYLYTSKIKEHFPKYNPSMLYDLRKYYPLLLNTILDKRQKLIYNATYANLEKGKKEGFYQPDIQSDIISKLQVANQNYTMDPSNGLFTDAELGDHKVLEQLFKYHFRGICTPEGIKELKRVFNFK</sequence>
<organism evidence="7 8">
    <name type="scientific">Carboxylicivirga linearis</name>
    <dbReference type="NCBI Taxonomy" id="1628157"/>
    <lineage>
        <taxon>Bacteria</taxon>
        <taxon>Pseudomonadati</taxon>
        <taxon>Bacteroidota</taxon>
        <taxon>Bacteroidia</taxon>
        <taxon>Marinilabiliales</taxon>
        <taxon>Marinilabiliaceae</taxon>
        <taxon>Carboxylicivirga</taxon>
    </lineage>
</organism>
<evidence type="ECO:0000259" key="6">
    <source>
        <dbReference type="PROSITE" id="PS50977"/>
    </source>
</evidence>
<accession>A0ABS5JPB7</accession>
<dbReference type="InterPro" id="IPR009057">
    <property type="entry name" value="Homeodomain-like_sf"/>
</dbReference>
<dbReference type="RefSeq" id="WP_212212111.1">
    <property type="nucleotide sequence ID" value="NZ_JAGUCO010000001.1"/>
</dbReference>
<dbReference type="InterPro" id="IPR050109">
    <property type="entry name" value="HTH-type_TetR-like_transc_reg"/>
</dbReference>
<comment type="caution">
    <text evidence="7">The sequence shown here is derived from an EMBL/GenBank/DDBJ whole genome shotgun (WGS) entry which is preliminary data.</text>
</comment>
<reference evidence="7 8" key="1">
    <citation type="journal article" date="2015" name="Int. J. Syst. Evol. Microbiol.">
        <title>Carboxylicivirga linearis sp. nov., isolated from a sea cucumber culture pond.</title>
        <authorList>
            <person name="Wang F.Q."/>
            <person name="Zhou Y.X."/>
            <person name="Lin X.Z."/>
            <person name="Chen G.J."/>
            <person name="Du Z.J."/>
        </authorList>
    </citation>
    <scope>NUCLEOTIDE SEQUENCE [LARGE SCALE GENOMIC DNA]</scope>
    <source>
        <strain evidence="7 8">FB218</strain>
    </source>
</reference>
<evidence type="ECO:0000313" key="8">
    <source>
        <dbReference type="Proteomes" id="UP000708576"/>
    </source>
</evidence>
<keyword evidence="3 5" id="KW-0238">DNA-binding</keyword>
<dbReference type="Gene3D" id="1.10.357.10">
    <property type="entry name" value="Tetracycline Repressor, domain 2"/>
    <property type="match status" value="1"/>
</dbReference>
<dbReference type="EMBL" id="JAGUCO010000001">
    <property type="protein sequence ID" value="MBS2096741.1"/>
    <property type="molecule type" value="Genomic_DNA"/>
</dbReference>
<feature type="domain" description="HTH tetR-type" evidence="6">
    <location>
        <begin position="2"/>
        <end position="62"/>
    </location>
</feature>
<evidence type="ECO:0000256" key="4">
    <source>
        <dbReference type="ARBA" id="ARBA00023163"/>
    </source>
</evidence>
<evidence type="ECO:0000256" key="3">
    <source>
        <dbReference type="ARBA" id="ARBA00023125"/>
    </source>
</evidence>
<dbReference type="SUPFAM" id="SSF46689">
    <property type="entry name" value="Homeodomain-like"/>
    <property type="match status" value="1"/>
</dbReference>
<dbReference type="PRINTS" id="PR00455">
    <property type="entry name" value="HTHTETR"/>
</dbReference>
<dbReference type="PANTHER" id="PTHR30055:SF175">
    <property type="entry name" value="HTH-TYPE TRANSCRIPTIONAL REPRESSOR KSTR2"/>
    <property type="match status" value="1"/>
</dbReference>
<feature type="DNA-binding region" description="H-T-H motif" evidence="5">
    <location>
        <begin position="25"/>
        <end position="44"/>
    </location>
</feature>
<evidence type="ECO:0000256" key="2">
    <source>
        <dbReference type="ARBA" id="ARBA00023015"/>
    </source>
</evidence>
<name>A0ABS5JPB7_9BACT</name>
<evidence type="ECO:0000313" key="7">
    <source>
        <dbReference type="EMBL" id="MBS2096741.1"/>
    </source>
</evidence>
<protein>
    <submittedName>
        <fullName evidence="7">TetR/AcrR family transcriptional regulator</fullName>
    </submittedName>
</protein>
<dbReference type="PANTHER" id="PTHR30055">
    <property type="entry name" value="HTH-TYPE TRANSCRIPTIONAL REGULATOR RUTR"/>
    <property type="match status" value="1"/>
</dbReference>
<evidence type="ECO:0000256" key="5">
    <source>
        <dbReference type="PROSITE-ProRule" id="PRU00335"/>
    </source>
</evidence>
<dbReference type="InterPro" id="IPR001647">
    <property type="entry name" value="HTH_TetR"/>
</dbReference>
<gene>
    <name evidence="7" type="ORF">KEM10_00540</name>
</gene>